<dbReference type="AlphaFoldDB" id="A0A840IK15"/>
<dbReference type="GO" id="GO:0043190">
    <property type="term" value="C:ATP-binding cassette (ABC) transporter complex"/>
    <property type="evidence" value="ECO:0007669"/>
    <property type="project" value="InterPro"/>
</dbReference>
<evidence type="ECO:0000256" key="1">
    <source>
        <dbReference type="ARBA" id="ARBA00004196"/>
    </source>
</evidence>
<dbReference type="InterPro" id="IPR039424">
    <property type="entry name" value="SBP_5"/>
</dbReference>
<gene>
    <name evidence="6" type="ORF">BDZ31_003883</name>
</gene>
<evidence type="ECO:0000313" key="6">
    <source>
        <dbReference type="EMBL" id="MBB4664280.1"/>
    </source>
</evidence>
<dbReference type="EMBL" id="JACHNU010000006">
    <property type="protein sequence ID" value="MBB4664280.1"/>
    <property type="molecule type" value="Genomic_DNA"/>
</dbReference>
<dbReference type="GO" id="GO:0030313">
    <property type="term" value="C:cell envelope"/>
    <property type="evidence" value="ECO:0007669"/>
    <property type="project" value="UniProtKB-SubCell"/>
</dbReference>
<dbReference type="GO" id="GO:0015833">
    <property type="term" value="P:peptide transport"/>
    <property type="evidence" value="ECO:0007669"/>
    <property type="project" value="TreeGrafter"/>
</dbReference>
<evidence type="ECO:0000313" key="7">
    <source>
        <dbReference type="Proteomes" id="UP000585272"/>
    </source>
</evidence>
<dbReference type="Pfam" id="PF00496">
    <property type="entry name" value="SBP_bac_5"/>
    <property type="match status" value="1"/>
</dbReference>
<dbReference type="InterPro" id="IPR000914">
    <property type="entry name" value="SBP_5_dom"/>
</dbReference>
<dbReference type="Gene3D" id="3.10.105.10">
    <property type="entry name" value="Dipeptide-binding Protein, Domain 3"/>
    <property type="match status" value="1"/>
</dbReference>
<keyword evidence="7" id="KW-1185">Reference proteome</keyword>
<evidence type="ECO:0000256" key="2">
    <source>
        <dbReference type="ARBA" id="ARBA00005695"/>
    </source>
</evidence>
<accession>A0A840IK15</accession>
<dbReference type="CDD" id="cd08503">
    <property type="entry name" value="PBP2_NikA_DppA_OppA_like_17"/>
    <property type="match status" value="1"/>
</dbReference>
<dbReference type="PANTHER" id="PTHR30290">
    <property type="entry name" value="PERIPLASMIC BINDING COMPONENT OF ABC TRANSPORTER"/>
    <property type="match status" value="1"/>
</dbReference>
<dbReference type="SUPFAM" id="SSF53850">
    <property type="entry name" value="Periplasmic binding protein-like II"/>
    <property type="match status" value="1"/>
</dbReference>
<comment type="similarity">
    <text evidence="2">Belongs to the bacterial solute-binding protein 5 family.</text>
</comment>
<dbReference type="GO" id="GO:1904680">
    <property type="term" value="F:peptide transmembrane transporter activity"/>
    <property type="evidence" value="ECO:0007669"/>
    <property type="project" value="TreeGrafter"/>
</dbReference>
<evidence type="ECO:0000256" key="4">
    <source>
        <dbReference type="ARBA" id="ARBA00022729"/>
    </source>
</evidence>
<dbReference type="GO" id="GO:0042597">
    <property type="term" value="C:periplasmic space"/>
    <property type="evidence" value="ECO:0007669"/>
    <property type="project" value="UniProtKB-ARBA"/>
</dbReference>
<proteinExistence type="inferred from homology"/>
<comment type="subcellular location">
    <subcellularLocation>
        <location evidence="1">Cell envelope</location>
    </subcellularLocation>
</comment>
<dbReference type="InterPro" id="IPR030678">
    <property type="entry name" value="Peptide/Ni-bd"/>
</dbReference>
<evidence type="ECO:0000259" key="5">
    <source>
        <dbReference type="Pfam" id="PF00496"/>
    </source>
</evidence>
<organism evidence="6 7">
    <name type="scientific">Conexibacter arvalis</name>
    <dbReference type="NCBI Taxonomy" id="912552"/>
    <lineage>
        <taxon>Bacteria</taxon>
        <taxon>Bacillati</taxon>
        <taxon>Actinomycetota</taxon>
        <taxon>Thermoleophilia</taxon>
        <taxon>Solirubrobacterales</taxon>
        <taxon>Conexibacteraceae</taxon>
        <taxon>Conexibacter</taxon>
    </lineage>
</organism>
<keyword evidence="4" id="KW-0732">Signal</keyword>
<dbReference type="Gene3D" id="3.40.190.10">
    <property type="entry name" value="Periplasmic binding protein-like II"/>
    <property type="match status" value="1"/>
</dbReference>
<feature type="domain" description="Solute-binding protein family 5" evidence="5">
    <location>
        <begin position="125"/>
        <end position="446"/>
    </location>
</feature>
<dbReference type="PANTHER" id="PTHR30290:SF10">
    <property type="entry name" value="PERIPLASMIC OLIGOPEPTIDE-BINDING PROTEIN-RELATED"/>
    <property type="match status" value="1"/>
</dbReference>
<name>A0A840IK15_9ACTN</name>
<protein>
    <submittedName>
        <fullName evidence="6">Peptide/nickel transport system substrate-binding protein</fullName>
    </submittedName>
</protein>
<evidence type="ECO:0000256" key="3">
    <source>
        <dbReference type="ARBA" id="ARBA00022448"/>
    </source>
</evidence>
<dbReference type="PIRSF" id="PIRSF002741">
    <property type="entry name" value="MppA"/>
    <property type="match status" value="1"/>
</dbReference>
<dbReference type="Proteomes" id="UP000585272">
    <property type="component" value="Unassembled WGS sequence"/>
</dbReference>
<reference evidence="6 7" key="1">
    <citation type="submission" date="2020-08" db="EMBL/GenBank/DDBJ databases">
        <title>Genomic Encyclopedia of Archaeal and Bacterial Type Strains, Phase II (KMG-II): from individual species to whole genera.</title>
        <authorList>
            <person name="Goeker M."/>
        </authorList>
    </citation>
    <scope>NUCLEOTIDE SEQUENCE [LARGE SCALE GENOMIC DNA]</scope>
    <source>
        <strain evidence="6 7">DSM 23288</strain>
    </source>
</reference>
<comment type="caution">
    <text evidence="6">The sequence shown here is derived from an EMBL/GenBank/DDBJ whole genome shotgun (WGS) entry which is preliminary data.</text>
</comment>
<sequence>MGEAMVREDLRMARMRSRHSELENHLIDELLAARLDRRTFVRRATVLGMSMPAVATILSACGDDGPAAGTGAAPAAGSGVRGGLLRAGAITPGRAVDPLKLGDTGSVTLLSQTGEYLALSYGEPELRPMLAESWEPNDDATVWTFKIRQGVRFNDGTPMTTRDVAETFNRLADPRNGTNALEVFDGFLSPGGTRAVDETTVVFELDQPNGSWPWLVSSDNSSAVILPAGYSGDWEKSFIGTGPWRLEAYTPKVRAAFVRNDDYWGEPTLADRLEYTLFEDEVAMVLALQAGDVDLIGYFSVGAGRALLGDRGRFTVNAIRSAAHSNWTLRTDRRPLDDPRVRRALALTLDRDELVRELLQGYADLGNDSPFAPVFPMTNTDVPQRAQDIEQAKALLSQAGLPDGFELEVTVWNTGVNAAYAQLAQNAARAAGIRLRLTMQDTATFLGTGDFGSSPQLDVISGIGDWGSRGIPNAYLAAQLSPSGVRNAAHWRNDEYARLLRTYVAESDLQAQRRTAGRIQELLLEETPVIYAFFPNYLTAAATSVQGIVPTAMGHMLLAQASRA</sequence>
<keyword evidence="3" id="KW-0813">Transport</keyword>